<proteinExistence type="predicted"/>
<evidence type="ECO:0000313" key="1">
    <source>
        <dbReference type="Proteomes" id="UP000887565"/>
    </source>
</evidence>
<dbReference type="WBParaSite" id="nRc.2.0.1.t44716-RA">
    <property type="protein sequence ID" value="nRc.2.0.1.t44716-RA"/>
    <property type="gene ID" value="nRc.2.0.1.g44716"/>
</dbReference>
<evidence type="ECO:0000313" key="2">
    <source>
        <dbReference type="WBParaSite" id="nRc.2.0.1.t44716-RA"/>
    </source>
</evidence>
<dbReference type="Proteomes" id="UP000887565">
    <property type="component" value="Unplaced"/>
</dbReference>
<protein>
    <submittedName>
        <fullName evidence="2">Uncharacterized protein</fullName>
    </submittedName>
</protein>
<dbReference type="AlphaFoldDB" id="A0A915L1W9"/>
<name>A0A915L1W9_ROMCU</name>
<accession>A0A915L1W9</accession>
<reference evidence="2" key="1">
    <citation type="submission" date="2022-11" db="UniProtKB">
        <authorList>
            <consortium name="WormBaseParasite"/>
        </authorList>
    </citation>
    <scope>IDENTIFICATION</scope>
</reference>
<keyword evidence="1" id="KW-1185">Reference proteome</keyword>
<sequence length="97" mass="11151">MRNHQQYSRAISDQFQAQQLPVQCEIQEQTKATNARFAALAEQIQQLISTTAAATNVHDYYDHPQPGYELRHMSHREEDSRIKTIVDNMQPLIIDGA</sequence>
<organism evidence="1 2">
    <name type="scientific">Romanomermis culicivorax</name>
    <name type="common">Nematode worm</name>
    <dbReference type="NCBI Taxonomy" id="13658"/>
    <lineage>
        <taxon>Eukaryota</taxon>
        <taxon>Metazoa</taxon>
        <taxon>Ecdysozoa</taxon>
        <taxon>Nematoda</taxon>
        <taxon>Enoplea</taxon>
        <taxon>Dorylaimia</taxon>
        <taxon>Mermithida</taxon>
        <taxon>Mermithoidea</taxon>
        <taxon>Mermithidae</taxon>
        <taxon>Romanomermis</taxon>
    </lineage>
</organism>